<dbReference type="EC" id="2.8.2.-" evidence="5"/>
<dbReference type="FunFam" id="3.40.50.300:FF:000433">
    <property type="entry name" value="Estrogen sulfotransferase"/>
    <property type="match status" value="1"/>
</dbReference>
<comment type="similarity">
    <text evidence="2 5">Belongs to the sulfotransferase 1 family.</text>
</comment>
<dbReference type="SUPFAM" id="SSF52540">
    <property type="entry name" value="P-loop containing nucleoside triphosphate hydrolases"/>
    <property type="match status" value="1"/>
</dbReference>
<evidence type="ECO:0000256" key="1">
    <source>
        <dbReference type="ARBA" id="ARBA00004496"/>
    </source>
</evidence>
<evidence type="ECO:0000259" key="6">
    <source>
        <dbReference type="Pfam" id="PF00685"/>
    </source>
</evidence>
<comment type="subcellular location">
    <subcellularLocation>
        <location evidence="1">Cytoplasm</location>
    </subcellularLocation>
</comment>
<name>A0A8C0W6D3_CASCN</name>
<accession>A0A8C0W6D3</accession>
<evidence type="ECO:0000256" key="4">
    <source>
        <dbReference type="ARBA" id="ARBA00022679"/>
    </source>
</evidence>
<keyword evidence="3" id="KW-0963">Cytoplasm</keyword>
<dbReference type="Pfam" id="PF00685">
    <property type="entry name" value="Sulfotransfer_1"/>
    <property type="match status" value="1"/>
</dbReference>
<dbReference type="GO" id="GO:0005737">
    <property type="term" value="C:cytoplasm"/>
    <property type="evidence" value="ECO:0007669"/>
    <property type="project" value="UniProtKB-SubCell"/>
</dbReference>
<keyword evidence="4 5" id="KW-0808">Transferase</keyword>
<gene>
    <name evidence="7" type="primary">LOC109677554</name>
</gene>
<proteinExistence type="inferred from homology"/>
<dbReference type="PANTHER" id="PTHR11783">
    <property type="entry name" value="SULFOTRANSFERASE SULT"/>
    <property type="match status" value="1"/>
</dbReference>
<dbReference type="InterPro" id="IPR000863">
    <property type="entry name" value="Sulfotransferase_dom"/>
</dbReference>
<protein>
    <recommendedName>
        <fullName evidence="5">Sulfotransferase</fullName>
        <ecNumber evidence="5">2.8.2.-</ecNumber>
    </recommendedName>
</protein>
<evidence type="ECO:0000313" key="7">
    <source>
        <dbReference type="Ensembl" id="ENSCCNP00000006625.1"/>
    </source>
</evidence>
<dbReference type="InterPro" id="IPR027417">
    <property type="entry name" value="P-loop_NTPase"/>
</dbReference>
<feature type="domain" description="Sulfotransferase" evidence="6">
    <location>
        <begin position="46"/>
        <end position="291"/>
    </location>
</feature>
<evidence type="ECO:0000256" key="2">
    <source>
        <dbReference type="ARBA" id="ARBA00005771"/>
    </source>
</evidence>
<dbReference type="AlphaFoldDB" id="A0A8C0W6D3"/>
<sequence>MSLEKIEDLHLEEKYLQPETKEVNGVLMTKMISDNWGKIWNFQAKPDDLLIATYAKAGTTWTQEIVDMIQNDGDVQKCQRANTFDRHPFIEWTLPPPLNSGKFAQLGPRGLIQSAFSDLPPLFWKEKNIIYVARNAKDCLVSYYHFSRMNKMVPDPGTWEEYIETFKAGKVLWGSWYDHVKGWWDMKDQHRILYLFYEDMKEDPKREIEKILKFLEKDVSEEVLNKIIYHTSFDVMKQNPMANYTTLPASLMDHSISPFMRKGIPGDWKNYFTVAQNEEFDKDYQKKMAGSTVTFRTEI</sequence>
<evidence type="ECO:0000256" key="3">
    <source>
        <dbReference type="ARBA" id="ARBA00022490"/>
    </source>
</evidence>
<organism evidence="7">
    <name type="scientific">Castor canadensis</name>
    <name type="common">American beaver</name>
    <dbReference type="NCBI Taxonomy" id="51338"/>
    <lineage>
        <taxon>Eukaryota</taxon>
        <taxon>Metazoa</taxon>
        <taxon>Chordata</taxon>
        <taxon>Craniata</taxon>
        <taxon>Vertebrata</taxon>
        <taxon>Euteleostomi</taxon>
        <taxon>Mammalia</taxon>
        <taxon>Eutheria</taxon>
        <taxon>Euarchontoglires</taxon>
        <taxon>Glires</taxon>
        <taxon>Rodentia</taxon>
        <taxon>Castorimorpha</taxon>
        <taxon>Castoridae</taxon>
        <taxon>Castor</taxon>
    </lineage>
</organism>
<reference evidence="7" key="1">
    <citation type="submission" date="2023-09" db="UniProtKB">
        <authorList>
            <consortium name="Ensembl"/>
        </authorList>
    </citation>
    <scope>IDENTIFICATION</scope>
</reference>
<dbReference type="Ensembl" id="ENSCCNT00000008716.1">
    <property type="protein sequence ID" value="ENSCCNP00000006625.1"/>
    <property type="gene ID" value="ENSCCNG00000007006.1"/>
</dbReference>
<dbReference type="Gene3D" id="3.40.50.300">
    <property type="entry name" value="P-loop containing nucleotide triphosphate hydrolases"/>
    <property type="match status" value="1"/>
</dbReference>
<dbReference type="GO" id="GO:0008146">
    <property type="term" value="F:sulfotransferase activity"/>
    <property type="evidence" value="ECO:0007669"/>
    <property type="project" value="InterPro"/>
</dbReference>
<evidence type="ECO:0000256" key="5">
    <source>
        <dbReference type="RuleBase" id="RU361155"/>
    </source>
</evidence>